<name>A0A2L2X8T7_9FIRM</name>
<organism evidence="5 6">
    <name type="scientific">Desulfocucumis palustris</name>
    <dbReference type="NCBI Taxonomy" id="1898651"/>
    <lineage>
        <taxon>Bacteria</taxon>
        <taxon>Bacillati</taxon>
        <taxon>Bacillota</taxon>
        <taxon>Clostridia</taxon>
        <taxon>Eubacteriales</taxon>
        <taxon>Desulfocucumaceae</taxon>
        <taxon>Desulfocucumis</taxon>
    </lineage>
</organism>
<dbReference type="EMBL" id="BFAV01000030">
    <property type="protein sequence ID" value="GBF32430.1"/>
    <property type="molecule type" value="Genomic_DNA"/>
</dbReference>
<accession>A0A2L2X8T7</accession>
<dbReference type="PANTHER" id="PTHR43106:SF1">
    <property type="entry name" value="DEHYDROGENASE-RELATED"/>
    <property type="match status" value="1"/>
</dbReference>
<dbReference type="Gene3D" id="3.50.50.60">
    <property type="entry name" value="FAD/NAD(P)-binding domain"/>
    <property type="match status" value="2"/>
</dbReference>
<dbReference type="InterPro" id="IPR049516">
    <property type="entry name" value="FAD-depend_C"/>
</dbReference>
<dbReference type="PRINTS" id="PR00368">
    <property type="entry name" value="FADPNR"/>
</dbReference>
<evidence type="ECO:0000256" key="3">
    <source>
        <dbReference type="ARBA" id="ARBA00023014"/>
    </source>
</evidence>
<comment type="caution">
    <text evidence="5">The sequence shown here is derived from an EMBL/GenBank/DDBJ whole genome shotgun (WGS) entry which is preliminary data.</text>
</comment>
<keyword evidence="3" id="KW-0411">Iron-sulfur</keyword>
<keyword evidence="6" id="KW-1185">Reference proteome</keyword>
<evidence type="ECO:0000256" key="2">
    <source>
        <dbReference type="ARBA" id="ARBA00023004"/>
    </source>
</evidence>
<evidence type="ECO:0000256" key="1">
    <source>
        <dbReference type="ARBA" id="ARBA00022723"/>
    </source>
</evidence>
<reference evidence="6" key="1">
    <citation type="submission" date="2018-02" db="EMBL/GenBank/DDBJ databases">
        <title>Genome sequence of Desulfocucumis palustris strain NAW-5.</title>
        <authorList>
            <person name="Watanabe M."/>
            <person name="Kojima H."/>
            <person name="Fukui M."/>
        </authorList>
    </citation>
    <scope>NUCLEOTIDE SEQUENCE [LARGE SCALE GENOMIC DNA]</scope>
    <source>
        <strain evidence="6">NAW-5</strain>
    </source>
</reference>
<evidence type="ECO:0000259" key="4">
    <source>
        <dbReference type="Pfam" id="PF21688"/>
    </source>
</evidence>
<evidence type="ECO:0000313" key="6">
    <source>
        <dbReference type="Proteomes" id="UP000239549"/>
    </source>
</evidence>
<evidence type="ECO:0000313" key="5">
    <source>
        <dbReference type="EMBL" id="GBF32430.1"/>
    </source>
</evidence>
<dbReference type="GO" id="GO:0046872">
    <property type="term" value="F:metal ion binding"/>
    <property type="evidence" value="ECO:0007669"/>
    <property type="project" value="UniProtKB-KW"/>
</dbReference>
<keyword evidence="1" id="KW-0479">Metal-binding</keyword>
<dbReference type="PANTHER" id="PTHR43106">
    <property type="entry name" value="DEHYDROGENASE-RELATED"/>
    <property type="match status" value="1"/>
</dbReference>
<proteinExistence type="predicted"/>
<dbReference type="PIRSF" id="PIRSF038984">
    <property type="entry name" value="FAD_binding_protein"/>
    <property type="match status" value="1"/>
</dbReference>
<dbReference type="PROSITE" id="PS00198">
    <property type="entry name" value="4FE4S_FER_1"/>
    <property type="match status" value="1"/>
</dbReference>
<dbReference type="AlphaFoldDB" id="A0A2L2X8T7"/>
<protein>
    <submittedName>
        <fullName evidence="5">NAD(FAD)-utilizing dehydrogenase</fullName>
    </submittedName>
</protein>
<dbReference type="InterPro" id="IPR017900">
    <property type="entry name" value="4Fe4S_Fe_S_CS"/>
</dbReference>
<feature type="domain" description="FAD-dependent protein C-terminal" evidence="4">
    <location>
        <begin position="278"/>
        <end position="435"/>
    </location>
</feature>
<sequence length="486" mass="52853">MRFFYVLEPDVKEQLKIPVSGREKYLTAYDVIIVGAGPAGIFAAMELINTKKDARVLILEKGRDIDQRICASQTKNISCINCQPCSTVCGWGGAGAFSDGKLTLSTEIGGSLEQYIGEKGLSQLIEYADGRYLEFGAPSQVYGLSNKEKIEEFQRRAVQSELKLIPVGIRHLGTGRCQEILTRMKEYLLAGGVEIRTNTPVDEVLVENGRVKGITVSGGETLYGEHVILAPGREGSQWLTGQAGKLGIKTEINPVDIGVRVEVPAAVMEPLTSVFYEAKFIYYSKSFDDKVRTFCMNPFGEVCLENNDGLITVNGHSHAYKKTGNTNFAVLVSKTFTEPFKEPIAYGKYVASLANLLGGGVIVQRLGDLIAGQRTNASRLSKSLTIPTLTEATPGDLSLVFPYRHLMAIVEMLKALDEIAPGVYSRYTLLYGVEVKFYSSRLQLNNSLETAISNLFAAGDGAGVTRGLIQASASGVVAAREILSRM</sequence>
<dbReference type="Pfam" id="PF21688">
    <property type="entry name" value="FAD-depend_C"/>
    <property type="match status" value="1"/>
</dbReference>
<dbReference type="InterPro" id="IPR028348">
    <property type="entry name" value="FAD-binding_protein"/>
</dbReference>
<dbReference type="InterPro" id="IPR036188">
    <property type="entry name" value="FAD/NAD-bd_sf"/>
</dbReference>
<gene>
    <name evidence="5" type="ORF">DCCM_0624</name>
</gene>
<dbReference type="Proteomes" id="UP000239549">
    <property type="component" value="Unassembled WGS sequence"/>
</dbReference>
<keyword evidence="2" id="KW-0408">Iron</keyword>
<dbReference type="SUPFAM" id="SSF51905">
    <property type="entry name" value="FAD/NAD(P)-binding domain"/>
    <property type="match status" value="1"/>
</dbReference>
<dbReference type="GO" id="GO:0051536">
    <property type="term" value="F:iron-sulfur cluster binding"/>
    <property type="evidence" value="ECO:0007669"/>
    <property type="project" value="UniProtKB-KW"/>
</dbReference>